<evidence type="ECO:0000313" key="3">
    <source>
        <dbReference type="EMBL" id="GAB53730.1"/>
    </source>
</evidence>
<organism evidence="3 4">
    <name type="scientific">Atlantibacter hermannii NBRC 105704</name>
    <dbReference type="NCBI Taxonomy" id="1115512"/>
    <lineage>
        <taxon>Bacteria</taxon>
        <taxon>Pseudomonadati</taxon>
        <taxon>Pseudomonadota</taxon>
        <taxon>Gammaproteobacteria</taxon>
        <taxon>Enterobacterales</taxon>
        <taxon>Enterobacteriaceae</taxon>
        <taxon>Atlantibacter</taxon>
    </lineage>
</organism>
<keyword evidence="1" id="KW-1133">Transmembrane helix</keyword>
<comment type="caution">
    <text evidence="3">The sequence shown here is derived from an EMBL/GenBank/DDBJ whole genome shotgun (WGS) entry which is preliminary data.</text>
</comment>
<keyword evidence="4" id="KW-1185">Reference proteome</keyword>
<proteinExistence type="predicted"/>
<evidence type="ECO:0000259" key="2">
    <source>
        <dbReference type="Pfam" id="PF25639"/>
    </source>
</evidence>
<reference evidence="3 4" key="1">
    <citation type="submission" date="2012-02" db="EMBL/GenBank/DDBJ databases">
        <title>Whole genome shotgun sequence of Escherichia hermannii NBRC 105704.</title>
        <authorList>
            <person name="Yoshida I."/>
            <person name="Hosoyama A."/>
            <person name="Tsuchikane K."/>
            <person name="Katsumata H."/>
            <person name="Yamazaki S."/>
            <person name="Fujita N."/>
        </authorList>
    </citation>
    <scope>NUCLEOTIDE SEQUENCE [LARGE SCALE GENOMIC DNA]</scope>
    <source>
        <strain evidence="3 4">NBRC 105704</strain>
    </source>
</reference>
<dbReference type="Pfam" id="PF25639">
    <property type="entry name" value="DUF7943"/>
    <property type="match status" value="1"/>
</dbReference>
<dbReference type="InterPro" id="IPR057703">
    <property type="entry name" value="DUF7943"/>
</dbReference>
<protein>
    <recommendedName>
        <fullName evidence="2">DUF7943 domain-containing protein</fullName>
    </recommendedName>
</protein>
<keyword evidence="1" id="KW-0472">Membrane</keyword>
<sequence length="165" mass="18986">MNTVVYIILTVLLLMAGILILMRQDSANKPPLVEPEPRGPASKEEGEDHFSALLNSITPIWYWRVNHEYMDFINATIKRMRFDELNATPGLFEAQRRCSDLNSAVYKYYENIKKRCLNGELVLLSDIEVLNMRHCFHEFSLEAYPALVALVWPEFARPTVDPAAI</sequence>
<name>H5V6X2_ATLHE</name>
<evidence type="ECO:0000313" key="4">
    <source>
        <dbReference type="Proteomes" id="UP000010297"/>
    </source>
</evidence>
<gene>
    <name evidence="3" type="ORF">EH105704_19_00470</name>
</gene>
<feature type="domain" description="DUF7943" evidence="2">
    <location>
        <begin position="41"/>
        <end position="161"/>
    </location>
</feature>
<feature type="transmembrane region" description="Helical" evidence="1">
    <location>
        <begin position="6"/>
        <end position="22"/>
    </location>
</feature>
<dbReference type="eggNOG" id="ENOG502ZBEN">
    <property type="taxonomic scope" value="Bacteria"/>
</dbReference>
<dbReference type="NCBIfam" id="NF046012">
    <property type="entry name" value="adhes_ESA_00282"/>
    <property type="match status" value="1"/>
</dbReference>
<dbReference type="EMBL" id="BAFF01000019">
    <property type="protein sequence ID" value="GAB53730.1"/>
    <property type="molecule type" value="Genomic_DNA"/>
</dbReference>
<dbReference type="GeneID" id="92829939"/>
<accession>H5V6X2</accession>
<dbReference type="RefSeq" id="WP_002438221.1">
    <property type="nucleotide sequence ID" value="NZ_BAFF01000019.1"/>
</dbReference>
<dbReference type="Proteomes" id="UP000010297">
    <property type="component" value="Unassembled WGS sequence"/>
</dbReference>
<keyword evidence="1" id="KW-0812">Transmembrane</keyword>
<evidence type="ECO:0000256" key="1">
    <source>
        <dbReference type="SAM" id="Phobius"/>
    </source>
</evidence>
<dbReference type="AlphaFoldDB" id="H5V6X2"/>